<dbReference type="CDD" id="cd00130">
    <property type="entry name" value="PAS"/>
    <property type="match status" value="2"/>
</dbReference>
<dbReference type="SUPFAM" id="SSF55785">
    <property type="entry name" value="PYP-like sensor domain (PAS domain)"/>
    <property type="match status" value="2"/>
</dbReference>
<feature type="domain" description="PAS" evidence="1">
    <location>
        <begin position="152"/>
        <end position="223"/>
    </location>
</feature>
<feature type="domain" description="PAC" evidence="2">
    <location>
        <begin position="1"/>
        <end position="22"/>
    </location>
</feature>
<evidence type="ECO:0008006" key="4">
    <source>
        <dbReference type="Google" id="ProtNLM"/>
    </source>
</evidence>
<dbReference type="PROSITE" id="PS50112">
    <property type="entry name" value="PAS"/>
    <property type="match status" value="1"/>
</dbReference>
<dbReference type="Gene3D" id="3.30.450.20">
    <property type="entry name" value="PAS domain"/>
    <property type="match status" value="2"/>
</dbReference>
<feature type="non-terminal residue" evidence="3">
    <location>
        <position position="259"/>
    </location>
</feature>
<feature type="non-terminal residue" evidence="3">
    <location>
        <position position="1"/>
    </location>
</feature>
<dbReference type="InterPro" id="IPR035965">
    <property type="entry name" value="PAS-like_dom_sf"/>
</dbReference>
<dbReference type="Gene3D" id="6.10.250.490">
    <property type="match status" value="1"/>
</dbReference>
<organism evidence="3">
    <name type="scientific">marine sediment metagenome</name>
    <dbReference type="NCBI Taxonomy" id="412755"/>
    <lineage>
        <taxon>unclassified sequences</taxon>
        <taxon>metagenomes</taxon>
        <taxon>ecological metagenomes</taxon>
    </lineage>
</organism>
<dbReference type="AlphaFoldDB" id="X1UCL6"/>
<evidence type="ECO:0000313" key="3">
    <source>
        <dbReference type="EMBL" id="GAJ15249.1"/>
    </source>
</evidence>
<sequence>DHLLSLIREIAERRQAEQALRESEFKYRSLFENIPDGFAYCKILLDENNRPTDFVYLEVNDAFERLTGMRRENVVGKKATEAIPGIKESHPELFDIYGRVALTGKETEFDIYLRPLEIWLSISVYSPKKRYFIAVFENITERKRAEKALRSSEEKLRNVFRSSPDAITVTNLEGNITECNQATLEMHGFSSRKELIGKSAFDLIAPKEHQVALENIKKTLKEGFIKNVQYTLLTKDGTEFPAELSASVIRNSSGKAVSL</sequence>
<dbReference type="PANTHER" id="PTHR44757:SF2">
    <property type="entry name" value="BIOFILM ARCHITECTURE MAINTENANCE PROTEIN MBAA"/>
    <property type="match status" value="1"/>
</dbReference>
<dbReference type="NCBIfam" id="TIGR00229">
    <property type="entry name" value="sensory_box"/>
    <property type="match status" value="2"/>
</dbReference>
<gene>
    <name evidence="3" type="ORF">S12H4_42613</name>
</gene>
<accession>X1UCL6</accession>
<protein>
    <recommendedName>
        <fullName evidence="4">PAS domain-containing protein</fullName>
    </recommendedName>
</protein>
<feature type="domain" description="PAC" evidence="2">
    <location>
        <begin position="226"/>
        <end position="259"/>
    </location>
</feature>
<dbReference type="InterPro" id="IPR000700">
    <property type="entry name" value="PAS-assoc_C"/>
</dbReference>
<dbReference type="Pfam" id="PF13426">
    <property type="entry name" value="PAS_9"/>
    <property type="match status" value="1"/>
</dbReference>
<proteinExistence type="predicted"/>
<dbReference type="InterPro" id="IPR052155">
    <property type="entry name" value="Biofilm_reg_signaling"/>
</dbReference>
<dbReference type="PANTHER" id="PTHR44757">
    <property type="entry name" value="DIGUANYLATE CYCLASE DGCP"/>
    <property type="match status" value="1"/>
</dbReference>
<dbReference type="InterPro" id="IPR000014">
    <property type="entry name" value="PAS"/>
</dbReference>
<dbReference type="EMBL" id="BARW01026095">
    <property type="protein sequence ID" value="GAJ15249.1"/>
    <property type="molecule type" value="Genomic_DNA"/>
</dbReference>
<comment type="caution">
    <text evidence="3">The sequence shown here is derived from an EMBL/GenBank/DDBJ whole genome shotgun (WGS) entry which is preliminary data.</text>
</comment>
<evidence type="ECO:0000259" key="2">
    <source>
        <dbReference type="PROSITE" id="PS50113"/>
    </source>
</evidence>
<evidence type="ECO:0000259" key="1">
    <source>
        <dbReference type="PROSITE" id="PS50112"/>
    </source>
</evidence>
<dbReference type="Pfam" id="PF13188">
    <property type="entry name" value="PAS_8"/>
    <property type="match status" value="1"/>
</dbReference>
<name>X1UCL6_9ZZZZ</name>
<dbReference type="PROSITE" id="PS50113">
    <property type="entry name" value="PAC"/>
    <property type="match status" value="2"/>
</dbReference>
<reference evidence="3" key="1">
    <citation type="journal article" date="2014" name="Front. Microbiol.">
        <title>High frequency of phylogenetically diverse reductive dehalogenase-homologous genes in deep subseafloor sedimentary metagenomes.</title>
        <authorList>
            <person name="Kawai M."/>
            <person name="Futagami T."/>
            <person name="Toyoda A."/>
            <person name="Takaki Y."/>
            <person name="Nishi S."/>
            <person name="Hori S."/>
            <person name="Arai W."/>
            <person name="Tsubouchi T."/>
            <person name="Morono Y."/>
            <person name="Uchiyama I."/>
            <person name="Ito T."/>
            <person name="Fujiyama A."/>
            <person name="Inagaki F."/>
            <person name="Takami H."/>
        </authorList>
    </citation>
    <scope>NUCLEOTIDE SEQUENCE</scope>
    <source>
        <strain evidence="3">Expedition CK06-06</strain>
    </source>
</reference>
<dbReference type="SMART" id="SM00091">
    <property type="entry name" value="PAS"/>
    <property type="match status" value="2"/>
</dbReference>